<sequence length="297" mass="34735">MTEENKEFINAYIFMTYENMLKTLEKGRLKVLFPEECNDPFEFMSAPPTKLPDGYTSFDNNYLRKEYGFLSFSKTYKSPTMWAHYADNHKGCCVHFRFPALPEQNSQCRILAPQTNPSYEYRRLLIEHEGDHFFPIQNAETKEITNYVILWNVLYQKERAKFDGILSGYTVYGNQAEFRINYVFCTKDESWGYEQEQRIIIPTLFPTEVEDNLIFVRGFNPYIKSVMLGMHCPYSEGLTQSLINAFTLGEKNGTKITYSSKKCDCISVSRVKPTSNTFEVISDEHEDFLKFLNEKGK</sequence>
<evidence type="ECO:0008006" key="3">
    <source>
        <dbReference type="Google" id="ProtNLM"/>
    </source>
</evidence>
<protein>
    <recommendedName>
        <fullName evidence="3">DUF2971 domain-containing protein</fullName>
    </recommendedName>
</protein>
<proteinExistence type="predicted"/>
<dbReference type="EMBL" id="PJKN01000001">
    <property type="protein sequence ID" value="PNC57608.1"/>
    <property type="molecule type" value="Genomic_DNA"/>
</dbReference>
<organism evidence="1 2">
    <name type="scientific">Akkermansia muciniphila</name>
    <dbReference type="NCBI Taxonomy" id="239935"/>
    <lineage>
        <taxon>Bacteria</taxon>
        <taxon>Pseudomonadati</taxon>
        <taxon>Verrucomicrobiota</taxon>
        <taxon>Verrucomicrobiia</taxon>
        <taxon>Verrucomicrobiales</taxon>
        <taxon>Akkermansiaceae</taxon>
        <taxon>Akkermansia</taxon>
    </lineage>
</organism>
<dbReference type="Proteomes" id="UP000235914">
    <property type="component" value="Unassembled WGS sequence"/>
</dbReference>
<dbReference type="InterPro" id="IPR021352">
    <property type="entry name" value="DUF2971"/>
</dbReference>
<dbReference type="Pfam" id="PF11185">
    <property type="entry name" value="DUF2971"/>
    <property type="match status" value="1"/>
</dbReference>
<comment type="caution">
    <text evidence="1">The sequence shown here is derived from an EMBL/GenBank/DDBJ whole genome shotgun (WGS) entry which is preliminary data.</text>
</comment>
<accession>A0AAP8NNE2</accession>
<gene>
    <name evidence="1" type="ORF">CXU09_00575</name>
</gene>
<reference evidence="1 2" key="1">
    <citation type="journal article" date="2017" name="BMC Genomics">
        <title>Genome sequencing of 39 Akkermansia muciniphila isolates reveals its population structure, genomic and functional diverisity, and global distribution in mammalian gut microbiotas.</title>
        <authorList>
            <person name="Guo X."/>
            <person name="Li S."/>
            <person name="Zhang J."/>
            <person name="Wu F."/>
            <person name="Li X."/>
            <person name="Wu D."/>
            <person name="Zhang M."/>
            <person name="Ou Z."/>
            <person name="Jie Z."/>
            <person name="Yan Q."/>
            <person name="Li P."/>
            <person name="Yi J."/>
            <person name="Peng Y."/>
        </authorList>
    </citation>
    <scope>NUCLEOTIDE SEQUENCE [LARGE SCALE GENOMIC DNA]</scope>
    <source>
        <strain evidence="1 2">GP43</strain>
    </source>
</reference>
<name>A0AAP8NNE2_9BACT</name>
<dbReference type="AlphaFoldDB" id="A0AAP8NNE2"/>
<dbReference type="RefSeq" id="WP_102735083.1">
    <property type="nucleotide sequence ID" value="NZ_PJKN01000001.1"/>
</dbReference>
<evidence type="ECO:0000313" key="2">
    <source>
        <dbReference type="Proteomes" id="UP000235914"/>
    </source>
</evidence>
<evidence type="ECO:0000313" key="1">
    <source>
        <dbReference type="EMBL" id="PNC57608.1"/>
    </source>
</evidence>